<accession>A0A2M7Q803</accession>
<dbReference type="Gene3D" id="3.40.50.10860">
    <property type="entry name" value="Leucine Dehydrogenase, chain A, domain 1"/>
    <property type="match status" value="1"/>
</dbReference>
<dbReference type="InterPro" id="IPR020631">
    <property type="entry name" value="THF_DH/CycHdrlase_NAD-bd_dom"/>
</dbReference>
<evidence type="ECO:0000259" key="10">
    <source>
        <dbReference type="Pfam" id="PF02882"/>
    </source>
</evidence>
<dbReference type="GO" id="GO:0035999">
    <property type="term" value="P:tetrahydrofolate interconversion"/>
    <property type="evidence" value="ECO:0007669"/>
    <property type="project" value="TreeGrafter"/>
</dbReference>
<keyword evidence="8" id="KW-0511">Multifunctional enzyme</keyword>
<dbReference type="Proteomes" id="UP000230363">
    <property type="component" value="Unassembled WGS sequence"/>
</dbReference>
<dbReference type="PRINTS" id="PR00085">
    <property type="entry name" value="THFDHDRGNASE"/>
</dbReference>
<evidence type="ECO:0000256" key="3">
    <source>
        <dbReference type="ARBA" id="ARBA00022755"/>
    </source>
</evidence>
<dbReference type="Pfam" id="PF00763">
    <property type="entry name" value="THF_DHG_CYH"/>
    <property type="match status" value="1"/>
</dbReference>
<dbReference type="GO" id="GO:0004488">
    <property type="term" value="F:methylenetetrahydrofolate dehydrogenase (NADP+) activity"/>
    <property type="evidence" value="ECO:0007669"/>
    <property type="project" value="InterPro"/>
</dbReference>
<keyword evidence="7" id="KW-0486">Methionine biosynthesis</keyword>
<dbReference type="InterPro" id="IPR036291">
    <property type="entry name" value="NAD(P)-bd_dom_sf"/>
</dbReference>
<evidence type="ECO:0000256" key="2">
    <source>
        <dbReference type="ARBA" id="ARBA00022563"/>
    </source>
</evidence>
<organism evidence="11 12">
    <name type="scientific">Candidatus Wolfebacteria bacterium CG_4_10_14_0_8_um_filter_37_11</name>
    <dbReference type="NCBI Taxonomy" id="1975062"/>
    <lineage>
        <taxon>Bacteria</taxon>
        <taxon>Candidatus Wolfeibacteriota</taxon>
    </lineage>
</organism>
<evidence type="ECO:0000256" key="6">
    <source>
        <dbReference type="ARBA" id="ARBA00023002"/>
    </source>
</evidence>
<dbReference type="Pfam" id="PF02882">
    <property type="entry name" value="THF_DHG_CYH_C"/>
    <property type="match status" value="1"/>
</dbReference>
<name>A0A2M7Q803_9BACT</name>
<evidence type="ECO:0000256" key="7">
    <source>
        <dbReference type="ARBA" id="ARBA00023167"/>
    </source>
</evidence>
<evidence type="ECO:0000313" key="11">
    <source>
        <dbReference type="EMBL" id="PIY59548.1"/>
    </source>
</evidence>
<evidence type="ECO:0000313" key="12">
    <source>
        <dbReference type="Proteomes" id="UP000230363"/>
    </source>
</evidence>
<keyword evidence="5" id="KW-0521">NADP</keyword>
<proteinExistence type="predicted"/>
<evidence type="ECO:0008006" key="13">
    <source>
        <dbReference type="Google" id="ProtNLM"/>
    </source>
</evidence>
<sequence>MNIIDGKQIAQKIIDELKLRPKPNKIFAAILVGDNSASKSFLKQKEKVAKELGIDFRIYDFQESAGGFTNDFLRKEIGKIALLKKVGGVIVQLPLPEQINKHYILNVIPREKDVDVLGERALGAFYVGRNQVLPPPVEVVKEILNDLRFKIYDLRIAMVGAGFLIGKPIAVWLMNQKIKEMTIFEKGGDLSSPSAGGLKNYDLIISGTGIAGLIKPEMLKEGAGIIDFGYSFDKNGKISGDFNISETENYKLKIENFGWYTPTPGGTGPILVVKIFENFYRLNENEPHT</sequence>
<dbReference type="SUPFAM" id="SSF53223">
    <property type="entry name" value="Aminoacid dehydrogenase-like, N-terminal domain"/>
    <property type="match status" value="1"/>
</dbReference>
<dbReference type="GO" id="GO:0005829">
    <property type="term" value="C:cytosol"/>
    <property type="evidence" value="ECO:0007669"/>
    <property type="project" value="TreeGrafter"/>
</dbReference>
<dbReference type="GO" id="GO:0009086">
    <property type="term" value="P:methionine biosynthetic process"/>
    <property type="evidence" value="ECO:0007669"/>
    <property type="project" value="UniProtKB-KW"/>
</dbReference>
<protein>
    <recommendedName>
        <fullName evidence="13">Methenyltetrahydrofolate cyclohydrolase</fullName>
    </recommendedName>
</protein>
<evidence type="ECO:0000256" key="4">
    <source>
        <dbReference type="ARBA" id="ARBA00022801"/>
    </source>
</evidence>
<dbReference type="InterPro" id="IPR020630">
    <property type="entry name" value="THF_DH/CycHdrlase_cat_dom"/>
</dbReference>
<feature type="domain" description="Tetrahydrofolate dehydrogenase/cyclohydrolase catalytic" evidence="9">
    <location>
        <begin position="4"/>
        <end position="115"/>
    </location>
</feature>
<dbReference type="PANTHER" id="PTHR48099">
    <property type="entry name" value="C-1-TETRAHYDROFOLATE SYNTHASE, CYTOPLASMIC-RELATED"/>
    <property type="match status" value="1"/>
</dbReference>
<dbReference type="GO" id="GO:0004477">
    <property type="term" value="F:methenyltetrahydrofolate cyclohydrolase activity"/>
    <property type="evidence" value="ECO:0007669"/>
    <property type="project" value="TreeGrafter"/>
</dbReference>
<dbReference type="InterPro" id="IPR046346">
    <property type="entry name" value="Aminoacid_DH-like_N_sf"/>
</dbReference>
<feature type="domain" description="Tetrahydrofolate dehydrogenase/cyclohydrolase NAD(P)-binding" evidence="10">
    <location>
        <begin position="140"/>
        <end position="283"/>
    </location>
</feature>
<evidence type="ECO:0000256" key="5">
    <source>
        <dbReference type="ARBA" id="ARBA00022857"/>
    </source>
</evidence>
<dbReference type="PANTHER" id="PTHR48099:SF5">
    <property type="entry name" value="C-1-TETRAHYDROFOLATE SYNTHASE, CYTOPLASMIC"/>
    <property type="match status" value="1"/>
</dbReference>
<keyword evidence="7" id="KW-0028">Amino-acid biosynthesis</keyword>
<dbReference type="EMBL" id="PFKZ01000047">
    <property type="protein sequence ID" value="PIY59548.1"/>
    <property type="molecule type" value="Genomic_DNA"/>
</dbReference>
<dbReference type="GO" id="GO:0006164">
    <property type="term" value="P:purine nucleotide biosynthetic process"/>
    <property type="evidence" value="ECO:0007669"/>
    <property type="project" value="UniProtKB-KW"/>
</dbReference>
<gene>
    <name evidence="11" type="ORF">COY96_01205</name>
</gene>
<comment type="pathway">
    <text evidence="1">One-carbon metabolism; tetrahydrofolate interconversion.</text>
</comment>
<dbReference type="SUPFAM" id="SSF51735">
    <property type="entry name" value="NAD(P)-binding Rossmann-fold domains"/>
    <property type="match status" value="1"/>
</dbReference>
<evidence type="ECO:0000256" key="1">
    <source>
        <dbReference type="ARBA" id="ARBA00004777"/>
    </source>
</evidence>
<comment type="caution">
    <text evidence="11">The sequence shown here is derived from an EMBL/GenBank/DDBJ whole genome shotgun (WGS) entry which is preliminary data.</text>
</comment>
<dbReference type="AlphaFoldDB" id="A0A2M7Q803"/>
<evidence type="ECO:0000259" key="9">
    <source>
        <dbReference type="Pfam" id="PF00763"/>
    </source>
</evidence>
<keyword evidence="4" id="KW-0378">Hydrolase</keyword>
<keyword evidence="2" id="KW-0554">One-carbon metabolism</keyword>
<reference evidence="12" key="1">
    <citation type="submission" date="2017-09" db="EMBL/GenBank/DDBJ databases">
        <title>Depth-based differentiation of microbial function through sediment-hosted aquifers and enrichment of novel symbionts in the deep terrestrial subsurface.</title>
        <authorList>
            <person name="Probst A.J."/>
            <person name="Ladd B."/>
            <person name="Jarett J.K."/>
            <person name="Geller-Mcgrath D.E."/>
            <person name="Sieber C.M.K."/>
            <person name="Emerson J.B."/>
            <person name="Anantharaman K."/>
            <person name="Thomas B.C."/>
            <person name="Malmstrom R."/>
            <person name="Stieglmeier M."/>
            <person name="Klingl A."/>
            <person name="Woyke T."/>
            <person name="Ryan C.M."/>
            <person name="Banfield J.F."/>
        </authorList>
    </citation>
    <scope>NUCLEOTIDE SEQUENCE [LARGE SCALE GENOMIC DNA]</scope>
</reference>
<keyword evidence="3" id="KW-0658">Purine biosynthesis</keyword>
<dbReference type="Gene3D" id="3.40.50.720">
    <property type="entry name" value="NAD(P)-binding Rossmann-like Domain"/>
    <property type="match status" value="1"/>
</dbReference>
<keyword evidence="6" id="KW-0560">Oxidoreductase</keyword>
<evidence type="ECO:0000256" key="8">
    <source>
        <dbReference type="ARBA" id="ARBA00023268"/>
    </source>
</evidence>
<dbReference type="InterPro" id="IPR000672">
    <property type="entry name" value="THF_DH/CycHdrlase"/>
</dbReference>